<dbReference type="RefSeq" id="WP_149126103.1">
    <property type="nucleotide sequence ID" value="NZ_CP043404.1"/>
</dbReference>
<dbReference type="PANTHER" id="PTHR40038">
    <property type="entry name" value="MEMBRANE-ASSOCIATED PROTEIN TCAA"/>
    <property type="match status" value="1"/>
</dbReference>
<dbReference type="InterPro" id="IPR054530">
    <property type="entry name" value="TcaA_4th"/>
</dbReference>
<evidence type="ECO:0000313" key="5">
    <source>
        <dbReference type="EMBL" id="QEK63397.1"/>
    </source>
</evidence>
<dbReference type="InterPro" id="IPR054529">
    <property type="entry name" value="TcaA_2nd"/>
</dbReference>
<accession>A0A5C0WHV5</accession>
<dbReference type="EMBL" id="CP043404">
    <property type="protein sequence ID" value="QEK63397.1"/>
    <property type="molecule type" value="Genomic_DNA"/>
</dbReference>
<dbReference type="AlphaFoldDB" id="A0A5C0WHV5"/>
<evidence type="ECO:0000259" key="3">
    <source>
        <dbReference type="Pfam" id="PF22820"/>
    </source>
</evidence>
<evidence type="ECO:0000259" key="2">
    <source>
        <dbReference type="Pfam" id="PF22813"/>
    </source>
</evidence>
<feature type="coiled-coil region" evidence="1">
    <location>
        <begin position="64"/>
        <end position="91"/>
    </location>
</feature>
<dbReference type="GO" id="GO:0005886">
    <property type="term" value="C:plasma membrane"/>
    <property type="evidence" value="ECO:0007669"/>
    <property type="project" value="UniProtKB-SubCell"/>
</dbReference>
<dbReference type="Pfam" id="PF22820">
    <property type="entry name" value="TcaA_3rd_4th"/>
    <property type="match status" value="1"/>
</dbReference>
<dbReference type="InterPro" id="IPR056902">
    <property type="entry name" value="NTF2_YvbJ"/>
</dbReference>
<organism evidence="5 6">
    <name type="scientific">Bacillus safensis</name>
    <dbReference type="NCBI Taxonomy" id="561879"/>
    <lineage>
        <taxon>Bacteria</taxon>
        <taxon>Bacillati</taxon>
        <taxon>Bacillota</taxon>
        <taxon>Bacilli</taxon>
        <taxon>Bacillales</taxon>
        <taxon>Bacillaceae</taxon>
        <taxon>Bacillus</taxon>
    </lineage>
</organism>
<feature type="domain" description="TcaA 4th" evidence="3">
    <location>
        <begin position="214"/>
        <end position="279"/>
    </location>
</feature>
<evidence type="ECO:0000259" key="4">
    <source>
        <dbReference type="Pfam" id="PF25155"/>
    </source>
</evidence>
<gene>
    <name evidence="5" type="ORF">FX981_01638</name>
</gene>
<feature type="domain" description="YvbJ-like NTF2-like" evidence="4">
    <location>
        <begin position="306"/>
        <end position="426"/>
    </location>
</feature>
<dbReference type="Proteomes" id="UP000325032">
    <property type="component" value="Chromosome"/>
</dbReference>
<feature type="domain" description="TcaA second" evidence="2">
    <location>
        <begin position="32"/>
        <end position="101"/>
    </location>
</feature>
<name>A0A5C0WHV5_BACIA</name>
<proteinExistence type="predicted"/>
<keyword evidence="6" id="KW-1185">Reference proteome</keyword>
<reference evidence="5 6" key="1">
    <citation type="journal article" date="2018" name="Plant Biotechnol. Rep.">
        <title>Diversity and antifungal activity of endophytic bacteria associated with Panax ginseng seedlings.</title>
        <authorList>
            <person name="Park J.M."/>
            <person name="Hong C.E."/>
            <person name="Jo S.H."/>
        </authorList>
    </citation>
    <scope>NUCLEOTIDE SEQUENCE [LARGE SCALE GENOMIC DNA]</scope>
    <source>
        <strain evidence="5 6">PgKB20</strain>
    </source>
</reference>
<dbReference type="Pfam" id="PF25155">
    <property type="entry name" value="NTF2_YvbJ"/>
    <property type="match status" value="1"/>
</dbReference>
<protein>
    <submittedName>
        <fullName evidence="5">Uncharacterized protein</fullName>
    </submittedName>
</protein>
<keyword evidence="1" id="KW-0175">Coiled coil</keyword>
<dbReference type="Pfam" id="PF22813">
    <property type="entry name" value="TcaA_2nd"/>
    <property type="match status" value="1"/>
</dbReference>
<sequence length="446" mass="50421">MKKKTLFIIGSSAVLLLIVIFLVAGRSTNPADLAKEFKEKVENGDANGLVKLVKRQKEEMSWDKKDAESIINYLKNENKEFENQVELLEYQAKYYNSDGKDGTFTESLFGKAFLSMGPFFIEKEKGLFGREKYTLKARAYKVEIEAMKGAELSFNGEKINLENNHSKLLGYYGPGVYKVKGKKKFNYTTVNDEEEITLFDADSFEKTVSLNFSGDNVNVSSSMPNTEIVVNGKGTGEEIEEGTTFGPVKDGITLQGKAEFPWGVGKSKEYEIKVEEDTDSSSFGGSTNQYDLTPNPIIDKTFKENIKQVINDFAKQRVEAKNSKDANKLKNVSDNLKKDYIEVIADYDSNNYYEGKALGTRIDFSKATYELGSGGSHLIHIPVEFHVKEREVLEYVDSESEERFSEVELTLEYIEDKKTWLISSVEDDYSADDEYMTSSEVEKTSF</sequence>
<evidence type="ECO:0000256" key="1">
    <source>
        <dbReference type="SAM" id="Coils"/>
    </source>
</evidence>
<dbReference type="PANTHER" id="PTHR40038:SF1">
    <property type="entry name" value="MEMBRANE-ASSOCIATED PROTEIN TCAA"/>
    <property type="match status" value="1"/>
</dbReference>
<dbReference type="GeneID" id="61768421"/>
<evidence type="ECO:0000313" key="6">
    <source>
        <dbReference type="Proteomes" id="UP000325032"/>
    </source>
</evidence>